<dbReference type="Proteomes" id="UP000321800">
    <property type="component" value="Unassembled WGS sequence"/>
</dbReference>
<organism evidence="2 3">
    <name type="scientific">Acetobacter tropicalis</name>
    <dbReference type="NCBI Taxonomy" id="104102"/>
    <lineage>
        <taxon>Bacteria</taxon>
        <taxon>Pseudomonadati</taxon>
        <taxon>Pseudomonadota</taxon>
        <taxon>Alphaproteobacteria</taxon>
        <taxon>Acetobacterales</taxon>
        <taxon>Acetobacteraceae</taxon>
        <taxon>Acetobacter</taxon>
    </lineage>
</organism>
<keyword evidence="1" id="KW-0472">Membrane</keyword>
<feature type="transmembrane region" description="Helical" evidence="1">
    <location>
        <begin position="109"/>
        <end position="128"/>
    </location>
</feature>
<protein>
    <submittedName>
        <fullName evidence="2">Membrane protein</fullName>
    </submittedName>
</protein>
<name>A0A511FK09_9PROT</name>
<accession>A0A511FK09</accession>
<sequence length="189" mass="20151">MFRVVASGSLLGFSVNQSIAGNRAKEARRTLMKRLPFVAVVLTMAGLLPFLFGACCIVFFSSGVPVPNLLMAFVFYGAVTLSFWGAVQWGLALDPSPSIITAGADRMDVFRLLLGVVPALAGWLAAYLAFAWQPVAGVAALAVAVPILALVEREGWRRGALPSGYMGLRWIATAVMECCLVVVLLARAF</sequence>
<reference evidence="2 3" key="1">
    <citation type="submission" date="2019-07" db="EMBL/GenBank/DDBJ databases">
        <title>Whole genome shotgun sequence of Acetobacter tropicalis NBRC 16470.</title>
        <authorList>
            <person name="Hosoyama A."/>
            <person name="Uohara A."/>
            <person name="Ohji S."/>
            <person name="Ichikawa N."/>
        </authorList>
    </citation>
    <scope>NUCLEOTIDE SEQUENCE [LARGE SCALE GENOMIC DNA]</scope>
    <source>
        <strain evidence="2 3">NBRC 16470</strain>
    </source>
</reference>
<feature type="transmembrane region" description="Helical" evidence="1">
    <location>
        <begin position="167"/>
        <end position="186"/>
    </location>
</feature>
<feature type="transmembrane region" description="Helical" evidence="1">
    <location>
        <begin position="36"/>
        <end position="60"/>
    </location>
</feature>
<comment type="caution">
    <text evidence="2">The sequence shown here is derived from an EMBL/GenBank/DDBJ whole genome shotgun (WGS) entry which is preliminary data.</text>
</comment>
<dbReference type="PANTHER" id="PTHR15887">
    <property type="entry name" value="TRANSMEMBRANE PROTEIN 69"/>
    <property type="match status" value="1"/>
</dbReference>
<proteinExistence type="predicted"/>
<evidence type="ECO:0000313" key="3">
    <source>
        <dbReference type="Proteomes" id="UP000321800"/>
    </source>
</evidence>
<dbReference type="PANTHER" id="PTHR15887:SF1">
    <property type="entry name" value="TRANSMEMBRANE PROTEIN 69"/>
    <property type="match status" value="1"/>
</dbReference>
<evidence type="ECO:0000313" key="2">
    <source>
        <dbReference type="EMBL" id="GEL49550.1"/>
    </source>
</evidence>
<feature type="transmembrane region" description="Helical" evidence="1">
    <location>
        <begin position="69"/>
        <end position="89"/>
    </location>
</feature>
<dbReference type="InterPro" id="IPR021836">
    <property type="entry name" value="DUF3429"/>
</dbReference>
<keyword evidence="1" id="KW-0812">Transmembrane</keyword>
<dbReference type="AlphaFoldDB" id="A0A511FK09"/>
<dbReference type="Pfam" id="PF11911">
    <property type="entry name" value="DUF3429"/>
    <property type="match status" value="1"/>
</dbReference>
<evidence type="ECO:0000256" key="1">
    <source>
        <dbReference type="SAM" id="Phobius"/>
    </source>
</evidence>
<feature type="transmembrane region" description="Helical" evidence="1">
    <location>
        <begin position="135"/>
        <end position="151"/>
    </location>
</feature>
<dbReference type="EMBL" id="BJVR01000003">
    <property type="protein sequence ID" value="GEL49550.1"/>
    <property type="molecule type" value="Genomic_DNA"/>
</dbReference>
<keyword evidence="1" id="KW-1133">Transmembrane helix</keyword>
<gene>
    <name evidence="2" type="ORF">ATR01nite_06250</name>
</gene>